<dbReference type="OrthoDB" id="119432at2"/>
<feature type="binding site" evidence="3">
    <location>
        <position position="128"/>
    </location>
    <ligand>
        <name>a divalent metal cation</name>
        <dbReference type="ChEBI" id="CHEBI:60240"/>
    </ligand>
</feature>
<feature type="binding site" evidence="3">
    <location>
        <position position="132"/>
    </location>
    <ligand>
        <name>a divalent metal cation</name>
        <dbReference type="ChEBI" id="CHEBI:60240"/>
    </ligand>
</feature>
<dbReference type="Pfam" id="PF05163">
    <property type="entry name" value="DinB"/>
    <property type="match status" value="1"/>
</dbReference>
<dbReference type="GO" id="GO:0046872">
    <property type="term" value="F:metal ion binding"/>
    <property type="evidence" value="ECO:0007669"/>
    <property type="project" value="UniProtKB-KW"/>
</dbReference>
<protein>
    <recommendedName>
        <fullName evidence="6">Damage-inducible protein DinB</fullName>
    </recommendedName>
</protein>
<dbReference type="InterPro" id="IPR034660">
    <property type="entry name" value="DinB/YfiT-like"/>
</dbReference>
<evidence type="ECO:0000256" key="1">
    <source>
        <dbReference type="ARBA" id="ARBA00008635"/>
    </source>
</evidence>
<keyword evidence="5" id="KW-1185">Reference proteome</keyword>
<dbReference type="InterPro" id="IPR007837">
    <property type="entry name" value="DinB"/>
</dbReference>
<name>A0A2S2DSI7_9BACT</name>
<gene>
    <name evidence="4" type="ORF">HME7025_00446</name>
</gene>
<sequence>MFRQLTDFYRAWAYESESTIKMFQAIQAGHFKDNPSENFRSMARLSWHITESIAELLHHAGLKEVDGIVDASQEKNDLNKLITEYQKSSESLVLALKNQWTDEMLGEKVPMYGDHWERGAVLSILIRHQTHHRGQLSVLIRQEGLSVPGMYGPSKEEWLAMGMKPLA</sequence>
<dbReference type="KEGG" id="psez:HME7025_00446"/>
<dbReference type="Proteomes" id="UP000245468">
    <property type="component" value="Chromosome"/>
</dbReference>
<reference evidence="5" key="1">
    <citation type="submission" date="2018-05" db="EMBL/GenBank/DDBJ databases">
        <title>Pseudarcicella sp. HME7025 Genome sequencing and assembly.</title>
        <authorList>
            <person name="Kim H."/>
            <person name="Kang H."/>
            <person name="Joh K."/>
        </authorList>
    </citation>
    <scope>NUCLEOTIDE SEQUENCE [LARGE SCALE GENOMIC DNA]</scope>
    <source>
        <strain evidence="5">HME7025</strain>
    </source>
</reference>
<accession>A0A2S2DSI7</accession>
<dbReference type="SUPFAM" id="SSF109854">
    <property type="entry name" value="DinB/YfiT-like putative metalloenzymes"/>
    <property type="match status" value="1"/>
</dbReference>
<feature type="binding site" evidence="3">
    <location>
        <position position="48"/>
    </location>
    <ligand>
        <name>a divalent metal cation</name>
        <dbReference type="ChEBI" id="CHEBI:60240"/>
    </ligand>
</feature>
<dbReference type="Gene3D" id="1.20.120.450">
    <property type="entry name" value="dinb family like domain"/>
    <property type="match status" value="1"/>
</dbReference>
<evidence type="ECO:0000256" key="2">
    <source>
        <dbReference type="ARBA" id="ARBA00022723"/>
    </source>
</evidence>
<evidence type="ECO:0000256" key="3">
    <source>
        <dbReference type="PIRSR" id="PIRSR607837-1"/>
    </source>
</evidence>
<evidence type="ECO:0000313" key="4">
    <source>
        <dbReference type="EMBL" id="AWL08318.1"/>
    </source>
</evidence>
<dbReference type="AlphaFoldDB" id="A0A2S2DSI7"/>
<proteinExistence type="inferred from homology"/>
<evidence type="ECO:0000313" key="5">
    <source>
        <dbReference type="Proteomes" id="UP000245468"/>
    </source>
</evidence>
<organism evidence="4 5">
    <name type="scientific">Aquirufa nivalisilvae</name>
    <dbReference type="NCBI Taxonomy" id="2516557"/>
    <lineage>
        <taxon>Bacteria</taxon>
        <taxon>Pseudomonadati</taxon>
        <taxon>Bacteroidota</taxon>
        <taxon>Cytophagia</taxon>
        <taxon>Cytophagales</taxon>
        <taxon>Flectobacillaceae</taxon>
        <taxon>Aquirufa</taxon>
    </lineage>
</organism>
<evidence type="ECO:0008006" key="6">
    <source>
        <dbReference type="Google" id="ProtNLM"/>
    </source>
</evidence>
<keyword evidence="2 3" id="KW-0479">Metal-binding</keyword>
<dbReference type="RefSeq" id="WP_109322076.1">
    <property type="nucleotide sequence ID" value="NZ_CP029346.1"/>
</dbReference>
<comment type="similarity">
    <text evidence="1">Belongs to the DinB family.</text>
</comment>
<dbReference type="EMBL" id="CP029346">
    <property type="protein sequence ID" value="AWL08318.1"/>
    <property type="molecule type" value="Genomic_DNA"/>
</dbReference>